<keyword evidence="3" id="KW-1185">Reference proteome</keyword>
<evidence type="ECO:0000313" key="2">
    <source>
        <dbReference type="EMBL" id="CAK0908382.1"/>
    </source>
</evidence>
<dbReference type="Proteomes" id="UP001189429">
    <property type="component" value="Unassembled WGS sequence"/>
</dbReference>
<dbReference type="EMBL" id="CAUYUJ010021999">
    <property type="protein sequence ID" value="CAK0908382.1"/>
    <property type="molecule type" value="Genomic_DNA"/>
</dbReference>
<feature type="non-terminal residue" evidence="2">
    <location>
        <position position="170"/>
    </location>
</feature>
<proteinExistence type="predicted"/>
<protein>
    <submittedName>
        <fullName evidence="2">Uncharacterized protein</fullName>
    </submittedName>
</protein>
<evidence type="ECO:0000256" key="1">
    <source>
        <dbReference type="SAM" id="MobiDB-lite"/>
    </source>
</evidence>
<organism evidence="2 3">
    <name type="scientific">Prorocentrum cordatum</name>
    <dbReference type="NCBI Taxonomy" id="2364126"/>
    <lineage>
        <taxon>Eukaryota</taxon>
        <taxon>Sar</taxon>
        <taxon>Alveolata</taxon>
        <taxon>Dinophyceae</taxon>
        <taxon>Prorocentrales</taxon>
        <taxon>Prorocentraceae</taxon>
        <taxon>Prorocentrum</taxon>
    </lineage>
</organism>
<sequence length="170" mass="18197">MLHFGGLQAETRAARWNEALPDEALSLPLAAAPGGNEELCVPLGPGEAAALKDKRCWCGAGTAPSSRKQRQCSAPGGGPWWCTTTSRRTASSYPWPQTRHTRPRRVPAKDGRRWAARLAELRGDASAALLRVPSPRCSEAAREVVDTAAGDDAVGSFYDAGRLGCDVWRS</sequence>
<reference evidence="2" key="1">
    <citation type="submission" date="2023-10" db="EMBL/GenBank/DDBJ databases">
        <authorList>
            <person name="Chen Y."/>
            <person name="Shah S."/>
            <person name="Dougan E. K."/>
            <person name="Thang M."/>
            <person name="Chan C."/>
        </authorList>
    </citation>
    <scope>NUCLEOTIDE SEQUENCE [LARGE SCALE GENOMIC DNA]</scope>
</reference>
<accession>A0ABN9Y8S0</accession>
<feature type="region of interest" description="Disordered" evidence="1">
    <location>
        <begin position="87"/>
        <end position="110"/>
    </location>
</feature>
<evidence type="ECO:0000313" key="3">
    <source>
        <dbReference type="Proteomes" id="UP001189429"/>
    </source>
</evidence>
<gene>
    <name evidence="2" type="ORF">PCOR1329_LOCUS83067</name>
</gene>
<comment type="caution">
    <text evidence="2">The sequence shown here is derived from an EMBL/GenBank/DDBJ whole genome shotgun (WGS) entry which is preliminary data.</text>
</comment>
<name>A0ABN9Y8S0_9DINO</name>